<dbReference type="GO" id="GO:0006355">
    <property type="term" value="P:regulation of DNA-templated transcription"/>
    <property type="evidence" value="ECO:0007669"/>
    <property type="project" value="InterPro"/>
</dbReference>
<organism evidence="2 3">
    <name type="scientific">Cereibacter sphaeroides</name>
    <name type="common">Rhodobacter sphaeroides</name>
    <dbReference type="NCBI Taxonomy" id="1063"/>
    <lineage>
        <taxon>Bacteria</taxon>
        <taxon>Pseudomonadati</taxon>
        <taxon>Pseudomonadota</taxon>
        <taxon>Alphaproteobacteria</taxon>
        <taxon>Rhodobacterales</taxon>
        <taxon>Paracoccaceae</taxon>
        <taxon>Cereibacter</taxon>
    </lineage>
</organism>
<gene>
    <name evidence="2" type="ORF">D1114_15745</name>
</gene>
<dbReference type="RefSeq" id="WP_119000737.1">
    <property type="nucleotide sequence ID" value="NZ_QWGP01000019.1"/>
</dbReference>
<evidence type="ECO:0000259" key="1">
    <source>
        <dbReference type="PROSITE" id="PS50043"/>
    </source>
</evidence>
<dbReference type="AlphaFoldDB" id="A0AAX1UJ90"/>
<dbReference type="Proteomes" id="UP000266305">
    <property type="component" value="Unassembled WGS sequence"/>
</dbReference>
<dbReference type="GO" id="GO:0003677">
    <property type="term" value="F:DNA binding"/>
    <property type="evidence" value="ECO:0007669"/>
    <property type="project" value="InterPro"/>
</dbReference>
<protein>
    <submittedName>
        <fullName evidence="2">Helix-turn-helix transcriptional regulator</fullName>
    </submittedName>
</protein>
<dbReference type="PRINTS" id="PR00038">
    <property type="entry name" value="HTHLUXR"/>
</dbReference>
<sequence>MTKHWELSTPSDRRPAMVHLAAADAIAEVGEALQGRQTLAEALASLVRSVGAECGMIVRSRPDGTQQRVAVHDERRGEPVRPLVSAYAAGQFGAALDRARPGSLWLGSSAAGDGALADWQGARRMREFAVLMLAASSSGRDHVELHFRRALSADLLAAVEAMLPALAQAWARRQAGIVSRAISTHRTRANLTAGRPILSEANPAQLSRAEFRVCLLLSRGLSVEGVAGELRLARSTVRSHLRSIYSKTGTSALAELVFRLHEAGDPEPKVGTRQL</sequence>
<dbReference type="SMART" id="SM00421">
    <property type="entry name" value="HTH_LUXR"/>
    <property type="match status" value="1"/>
</dbReference>
<proteinExistence type="predicted"/>
<dbReference type="Pfam" id="PF00196">
    <property type="entry name" value="GerE"/>
    <property type="match status" value="1"/>
</dbReference>
<dbReference type="Gene3D" id="1.10.10.10">
    <property type="entry name" value="Winged helix-like DNA-binding domain superfamily/Winged helix DNA-binding domain"/>
    <property type="match status" value="1"/>
</dbReference>
<accession>A0AAX1UJ90</accession>
<reference evidence="2 3" key="1">
    <citation type="submission" date="2018-08" db="EMBL/GenBank/DDBJ databases">
        <title>Draft genome sequence of Rhodobacter sphaeroides FY.</title>
        <authorList>
            <person name="Rayyan A."/>
            <person name="Meyer T.E."/>
            <person name="Kyndt J.A."/>
        </authorList>
    </citation>
    <scope>NUCLEOTIDE SEQUENCE [LARGE SCALE GENOMIC DNA]</scope>
    <source>
        <strain evidence="2 3">FY</strain>
    </source>
</reference>
<evidence type="ECO:0000313" key="3">
    <source>
        <dbReference type="Proteomes" id="UP000266305"/>
    </source>
</evidence>
<dbReference type="InterPro" id="IPR000792">
    <property type="entry name" value="Tscrpt_reg_LuxR_C"/>
</dbReference>
<dbReference type="SUPFAM" id="SSF46894">
    <property type="entry name" value="C-terminal effector domain of the bipartite response regulators"/>
    <property type="match status" value="1"/>
</dbReference>
<evidence type="ECO:0000313" key="2">
    <source>
        <dbReference type="EMBL" id="RHZ93134.1"/>
    </source>
</evidence>
<dbReference type="InterPro" id="IPR016032">
    <property type="entry name" value="Sig_transdc_resp-reg_C-effctor"/>
</dbReference>
<comment type="caution">
    <text evidence="2">The sequence shown here is derived from an EMBL/GenBank/DDBJ whole genome shotgun (WGS) entry which is preliminary data.</text>
</comment>
<dbReference type="InterPro" id="IPR036388">
    <property type="entry name" value="WH-like_DNA-bd_sf"/>
</dbReference>
<dbReference type="PROSITE" id="PS00622">
    <property type="entry name" value="HTH_LUXR_1"/>
    <property type="match status" value="1"/>
</dbReference>
<feature type="domain" description="HTH luxR-type" evidence="1">
    <location>
        <begin position="199"/>
        <end position="264"/>
    </location>
</feature>
<dbReference type="EMBL" id="QWGP01000019">
    <property type="protein sequence ID" value="RHZ93134.1"/>
    <property type="molecule type" value="Genomic_DNA"/>
</dbReference>
<name>A0AAX1UJ90_CERSP</name>
<dbReference type="PROSITE" id="PS50043">
    <property type="entry name" value="HTH_LUXR_2"/>
    <property type="match status" value="1"/>
</dbReference>